<dbReference type="Pfam" id="PF03416">
    <property type="entry name" value="Peptidase_C54"/>
    <property type="match status" value="1"/>
</dbReference>
<comment type="similarity">
    <text evidence="2 11">Belongs to the peptidase C54 family.</text>
</comment>
<evidence type="ECO:0000256" key="8">
    <source>
        <dbReference type="ARBA" id="ARBA00022927"/>
    </source>
</evidence>
<dbReference type="GO" id="GO:0000045">
    <property type="term" value="P:autophagosome assembly"/>
    <property type="evidence" value="ECO:0007669"/>
    <property type="project" value="TreeGrafter"/>
</dbReference>
<evidence type="ECO:0000256" key="10">
    <source>
        <dbReference type="ARBA" id="ARBA00029362"/>
    </source>
</evidence>
<evidence type="ECO:0000256" key="11">
    <source>
        <dbReference type="RuleBase" id="RU363115"/>
    </source>
</evidence>
<evidence type="ECO:0000256" key="6">
    <source>
        <dbReference type="ARBA" id="ARBA00022801"/>
    </source>
</evidence>
<keyword evidence="4 11" id="KW-0963">Cytoplasm</keyword>
<dbReference type="GO" id="GO:0000423">
    <property type="term" value="P:mitophagy"/>
    <property type="evidence" value="ECO:0007669"/>
    <property type="project" value="TreeGrafter"/>
</dbReference>
<dbReference type="InterPro" id="IPR005078">
    <property type="entry name" value="Peptidase_C54"/>
</dbReference>
<name>A0AAN8A952_9SACH</name>
<gene>
    <name evidence="13" type="ORF">RI543_001737</name>
</gene>
<evidence type="ECO:0000256" key="7">
    <source>
        <dbReference type="ARBA" id="ARBA00022807"/>
    </source>
</evidence>
<feature type="domain" description="Peptidase C54 catalytic" evidence="12">
    <location>
        <begin position="86"/>
        <end position="388"/>
    </location>
</feature>
<evidence type="ECO:0000256" key="2">
    <source>
        <dbReference type="ARBA" id="ARBA00010958"/>
    </source>
</evidence>
<evidence type="ECO:0000256" key="4">
    <source>
        <dbReference type="ARBA" id="ARBA00022490"/>
    </source>
</evidence>
<evidence type="ECO:0000256" key="9">
    <source>
        <dbReference type="ARBA" id="ARBA00023006"/>
    </source>
</evidence>
<dbReference type="GO" id="GO:0004197">
    <property type="term" value="F:cysteine-type endopeptidase activity"/>
    <property type="evidence" value="ECO:0007669"/>
    <property type="project" value="TreeGrafter"/>
</dbReference>
<sequence length="559" mass="64054">MPQGDLFNLKPTDDFCIIKQNKINSNQYVILGLSYESDGGIKYSDGRCDEEENKLNFNLLFQRLGIPNWFPSSSKIISKSELPLLLDIYSMINFTYRYKFSPISRSIDGPSPINFQSMFRENPLNIIENMLINPDCFNSDIGWGCMIRTGQTLLANTIQRIKYGRNFTLSINDDDRNSDSENDKSIIKLFQDKPEAPFSLHNFVQAGKELSNMKPGQWFGPSATARSIQKLIYDFPQCGINKCIVSVSSGDISKEEIDSIYEMNEDSKILILAGIKLGIHSVNKYYWEDILNLLSTKFSVGIAGGRPSSSLYFFGYERSCEKEYKDSQLLYFDPHRSQPSLNDENGVGDIDYKTCHSIYYGKLKLKDMDPSMLIGILLENLTDWINWQNVANNCKIFNIISSTMNDVTWNDDENIDIESLQSDGTAIDNEQMDIWYNNNDNISNDNIANKNKNIDIQFEDTLERNHTIMLKEKHDENMDSNILRQNNTLSSITMDYVDVGSLSYHTSKTLNEAFENIQCKKQKIMIFDQDKSFDRIKDGDIEVEKVLVESDSIEPTTIL</sequence>
<dbReference type="GO" id="GO:0005634">
    <property type="term" value="C:nucleus"/>
    <property type="evidence" value="ECO:0007669"/>
    <property type="project" value="UniProtKB-SubCell"/>
</dbReference>
<dbReference type="GO" id="GO:0019786">
    <property type="term" value="F:protein-phosphatidylethanolamide deconjugating activity"/>
    <property type="evidence" value="ECO:0007669"/>
    <property type="project" value="InterPro"/>
</dbReference>
<protein>
    <recommendedName>
        <fullName evidence="11">Cysteine protease</fullName>
        <ecNumber evidence="11">3.4.22.-</ecNumber>
    </recommendedName>
</protein>
<dbReference type="GO" id="GO:0034727">
    <property type="term" value="P:piecemeal microautophagy of the nucleus"/>
    <property type="evidence" value="ECO:0007669"/>
    <property type="project" value="TreeGrafter"/>
</dbReference>
<dbReference type="Proteomes" id="UP001306508">
    <property type="component" value="Unassembled WGS sequence"/>
</dbReference>
<keyword evidence="5 11" id="KW-0645">Protease</keyword>
<dbReference type="AlphaFoldDB" id="A0AAN8A952"/>
<keyword evidence="9" id="KW-0072">Autophagy</keyword>
<evidence type="ECO:0000313" key="14">
    <source>
        <dbReference type="Proteomes" id="UP001306508"/>
    </source>
</evidence>
<dbReference type="GO" id="GO:0000407">
    <property type="term" value="C:phagophore assembly site"/>
    <property type="evidence" value="ECO:0007669"/>
    <property type="project" value="UniProtKB-SubCell"/>
</dbReference>
<keyword evidence="3" id="KW-0813">Transport</keyword>
<comment type="catalytic activity">
    <reaction evidence="10">
        <text>[protein]-C-terminal L-amino acid-glycyl-phosphatidylethanolamide + H2O = [protein]-C-terminal L-amino acid-glycine + a 1,2-diacyl-sn-glycero-3-phosphoethanolamine</text>
        <dbReference type="Rhea" id="RHEA:67548"/>
        <dbReference type="Rhea" id="RHEA-COMP:17323"/>
        <dbReference type="Rhea" id="RHEA-COMP:17324"/>
        <dbReference type="ChEBI" id="CHEBI:15377"/>
        <dbReference type="ChEBI" id="CHEBI:64612"/>
        <dbReference type="ChEBI" id="CHEBI:172940"/>
        <dbReference type="ChEBI" id="CHEBI:172941"/>
    </reaction>
    <physiologicalReaction direction="left-to-right" evidence="10">
        <dbReference type="Rhea" id="RHEA:67549"/>
    </physiologicalReaction>
</comment>
<organism evidence="13 14">
    <name type="scientific">Arxiozyma heterogenica</name>
    <dbReference type="NCBI Taxonomy" id="278026"/>
    <lineage>
        <taxon>Eukaryota</taxon>
        <taxon>Fungi</taxon>
        <taxon>Dikarya</taxon>
        <taxon>Ascomycota</taxon>
        <taxon>Saccharomycotina</taxon>
        <taxon>Saccharomycetes</taxon>
        <taxon>Saccharomycetales</taxon>
        <taxon>Saccharomycetaceae</taxon>
        <taxon>Arxiozyma</taxon>
    </lineage>
</organism>
<comment type="subcellular location">
    <subcellularLocation>
        <location evidence="11">Nucleus</location>
    </subcellularLocation>
    <subcellularLocation>
        <location evidence="11">Cytoplasm</location>
    </subcellularLocation>
    <subcellularLocation>
        <location evidence="1">Preautophagosomal structure</location>
    </subcellularLocation>
</comment>
<dbReference type="EMBL" id="JAWIZZ010000040">
    <property type="protein sequence ID" value="KAK5780615.1"/>
    <property type="molecule type" value="Genomic_DNA"/>
</dbReference>
<keyword evidence="8" id="KW-0653">Protein transport</keyword>
<dbReference type="SUPFAM" id="SSF54001">
    <property type="entry name" value="Cysteine proteinases"/>
    <property type="match status" value="1"/>
</dbReference>
<keyword evidence="11" id="KW-0539">Nucleus</keyword>
<evidence type="ECO:0000256" key="1">
    <source>
        <dbReference type="ARBA" id="ARBA00004329"/>
    </source>
</evidence>
<keyword evidence="7" id="KW-0788">Thiol protease</keyword>
<evidence type="ECO:0000313" key="13">
    <source>
        <dbReference type="EMBL" id="KAK5780615.1"/>
    </source>
</evidence>
<keyword evidence="6 11" id="KW-0378">Hydrolase</keyword>
<dbReference type="InterPro" id="IPR046792">
    <property type="entry name" value="Peptidase_C54_cat"/>
</dbReference>
<evidence type="ECO:0000256" key="3">
    <source>
        <dbReference type="ARBA" id="ARBA00022448"/>
    </source>
</evidence>
<proteinExistence type="inferred from homology"/>
<dbReference type="GO" id="GO:0035973">
    <property type="term" value="P:aggrephagy"/>
    <property type="evidence" value="ECO:0007669"/>
    <property type="project" value="TreeGrafter"/>
</dbReference>
<evidence type="ECO:0000256" key="5">
    <source>
        <dbReference type="ARBA" id="ARBA00022670"/>
    </source>
</evidence>
<dbReference type="InterPro" id="IPR038765">
    <property type="entry name" value="Papain-like_cys_pep_sf"/>
</dbReference>
<dbReference type="EC" id="3.4.22.-" evidence="11"/>
<dbReference type="GO" id="GO:0016485">
    <property type="term" value="P:protein processing"/>
    <property type="evidence" value="ECO:0007669"/>
    <property type="project" value="TreeGrafter"/>
</dbReference>
<dbReference type="GO" id="GO:0015031">
    <property type="term" value="P:protein transport"/>
    <property type="evidence" value="ECO:0007669"/>
    <property type="project" value="UniProtKB-KW"/>
</dbReference>
<dbReference type="PANTHER" id="PTHR22624">
    <property type="entry name" value="CYSTEINE PROTEASE ATG4"/>
    <property type="match status" value="1"/>
</dbReference>
<evidence type="ECO:0000259" key="12">
    <source>
        <dbReference type="Pfam" id="PF03416"/>
    </source>
</evidence>
<comment type="function">
    <text evidence="11">Required for selective autophagic degradation of the nucleus (nucleophagy) as well as for mitophagy which contributes to regulate mitochondrial quantity and quality by eliminating the mitochondria to a basal level to fulfill cellular energy requirements and preventing excess ROS production.</text>
</comment>
<keyword evidence="14" id="KW-1185">Reference proteome</keyword>
<comment type="caution">
    <text evidence="13">The sequence shown here is derived from an EMBL/GenBank/DDBJ whole genome shotgun (WGS) entry which is preliminary data.</text>
</comment>
<reference evidence="14" key="1">
    <citation type="submission" date="2023-07" db="EMBL/GenBank/DDBJ databases">
        <title>A draft genome of Kazachstania heterogenica Y-27499.</title>
        <authorList>
            <person name="Donic C."/>
            <person name="Kralova J.S."/>
            <person name="Fidel L."/>
            <person name="Ben-Dor S."/>
            <person name="Jung S."/>
        </authorList>
    </citation>
    <scope>NUCLEOTIDE SEQUENCE [LARGE SCALE GENOMIC DNA]</scope>
    <source>
        <strain evidence="14">Y27499</strain>
    </source>
</reference>
<accession>A0AAN8A952</accession>
<dbReference type="PANTHER" id="PTHR22624:SF49">
    <property type="entry name" value="CYSTEINE PROTEASE"/>
    <property type="match status" value="1"/>
</dbReference>